<dbReference type="EMBL" id="VDCS01000008">
    <property type="protein sequence ID" value="TNJ44197.1"/>
    <property type="molecule type" value="Genomic_DNA"/>
</dbReference>
<dbReference type="GO" id="GO:0043022">
    <property type="term" value="F:ribosome binding"/>
    <property type="evidence" value="ECO:0007669"/>
    <property type="project" value="TreeGrafter"/>
</dbReference>
<comment type="caution">
    <text evidence="3">The sequence shown here is derived from an EMBL/GenBank/DDBJ whole genome shotgun (WGS) entry which is preliminary data.</text>
</comment>
<dbReference type="PANTHER" id="PTHR47814">
    <property type="entry name" value="PEPTIDYL-TRNA HYDROLASE ARFB"/>
    <property type="match status" value="1"/>
</dbReference>
<evidence type="ECO:0000259" key="2">
    <source>
        <dbReference type="PROSITE" id="PS00745"/>
    </source>
</evidence>
<reference evidence="3 4" key="1">
    <citation type="submission" date="2019-05" db="EMBL/GenBank/DDBJ databases">
        <title>Tamlana fucoidanivorans sp. nov., isolated from the surface of algae collected from Fujian province in China.</title>
        <authorList>
            <person name="Li J."/>
        </authorList>
    </citation>
    <scope>NUCLEOTIDE SEQUENCE [LARGE SCALE GENOMIC DNA]</scope>
    <source>
        <strain evidence="3 4">CW2-9</strain>
    </source>
</reference>
<proteinExistence type="predicted"/>
<dbReference type="GO" id="GO:0004045">
    <property type="term" value="F:peptidyl-tRNA hydrolase activity"/>
    <property type="evidence" value="ECO:0007669"/>
    <property type="project" value="UniProtKB-EC"/>
</dbReference>
<dbReference type="EC" id="3.1.1.29" evidence="3"/>
<dbReference type="GO" id="GO:0003747">
    <property type="term" value="F:translation release factor activity"/>
    <property type="evidence" value="ECO:0007669"/>
    <property type="project" value="InterPro"/>
</dbReference>
<evidence type="ECO:0000256" key="1">
    <source>
        <dbReference type="SAM" id="MobiDB-lite"/>
    </source>
</evidence>
<dbReference type="RefSeq" id="WP_139696996.1">
    <property type="nucleotide sequence ID" value="NZ_CP074074.1"/>
</dbReference>
<dbReference type="GO" id="GO:0072344">
    <property type="term" value="P:rescue of stalled ribosome"/>
    <property type="evidence" value="ECO:0007669"/>
    <property type="project" value="TreeGrafter"/>
</dbReference>
<dbReference type="PROSITE" id="PS00745">
    <property type="entry name" value="RF_PROK_I"/>
    <property type="match status" value="1"/>
</dbReference>
<organism evidence="3 4">
    <name type="scientific">Allotamlana fucoidanivorans</name>
    <dbReference type="NCBI Taxonomy" id="2583814"/>
    <lineage>
        <taxon>Bacteria</taxon>
        <taxon>Pseudomonadati</taxon>
        <taxon>Bacteroidota</taxon>
        <taxon>Flavobacteriia</taxon>
        <taxon>Flavobacteriales</taxon>
        <taxon>Flavobacteriaceae</taxon>
        <taxon>Allotamlana</taxon>
    </lineage>
</organism>
<dbReference type="InterPro" id="IPR000352">
    <property type="entry name" value="Pep_chain_release_fac_I"/>
</dbReference>
<gene>
    <name evidence="3" type="ORF">FGF67_09190</name>
</gene>
<feature type="compositionally biased region" description="Basic and acidic residues" evidence="1">
    <location>
        <begin position="125"/>
        <end position="135"/>
    </location>
</feature>
<dbReference type="NCBIfam" id="NF006718">
    <property type="entry name" value="PRK09256.1"/>
    <property type="match status" value="1"/>
</dbReference>
<evidence type="ECO:0000313" key="3">
    <source>
        <dbReference type="EMBL" id="TNJ44197.1"/>
    </source>
</evidence>
<name>A0A5C4SJV4_9FLAO</name>
<feature type="region of interest" description="Disordered" evidence="1">
    <location>
        <begin position="101"/>
        <end position="135"/>
    </location>
</feature>
<dbReference type="Gene3D" id="3.30.160.20">
    <property type="match status" value="1"/>
</dbReference>
<dbReference type="SUPFAM" id="SSF110916">
    <property type="entry name" value="Peptidyl-tRNA hydrolase domain-like"/>
    <property type="match status" value="1"/>
</dbReference>
<protein>
    <submittedName>
        <fullName evidence="3">Aminoacyl-tRNA hydrolase</fullName>
        <ecNumber evidence="3">3.1.1.29</ecNumber>
    </submittedName>
</protein>
<keyword evidence="3" id="KW-0378">Hydrolase</keyword>
<dbReference type="OrthoDB" id="9815709at2"/>
<dbReference type="Proteomes" id="UP000308713">
    <property type="component" value="Unassembled WGS sequence"/>
</dbReference>
<accession>A0A5C4SJV4</accession>
<sequence>MIHDVAALLKELKYKAVRSSGAGGQHVNKVASKVELSFDVAQTQALNSIQKIRLRNKLKNRLTKEGILILQCDDSRSQYKNKALVTKRFMHLVKGALKPQKVRVSTKVPKSAIRKRLKGKRLHSEKKESRRKPDV</sequence>
<keyword evidence="4" id="KW-1185">Reference proteome</keyword>
<evidence type="ECO:0000313" key="4">
    <source>
        <dbReference type="Proteomes" id="UP000308713"/>
    </source>
</evidence>
<dbReference type="PANTHER" id="PTHR47814:SF1">
    <property type="entry name" value="PEPTIDYL-TRNA HYDROLASE ARFB"/>
    <property type="match status" value="1"/>
</dbReference>
<feature type="domain" description="Prokaryotic-type class I peptide chain release factors" evidence="2">
    <location>
        <begin position="18"/>
        <end position="34"/>
    </location>
</feature>
<dbReference type="Pfam" id="PF00472">
    <property type="entry name" value="RF-1"/>
    <property type="match status" value="1"/>
</dbReference>
<feature type="compositionally biased region" description="Basic residues" evidence="1">
    <location>
        <begin position="112"/>
        <end position="124"/>
    </location>
</feature>
<dbReference type="AlphaFoldDB" id="A0A5C4SJV4"/>